<proteinExistence type="inferred from homology"/>
<evidence type="ECO:0000313" key="6">
    <source>
        <dbReference type="Proteomes" id="UP000215127"/>
    </source>
</evidence>
<feature type="domain" description="G-patch" evidence="4">
    <location>
        <begin position="36"/>
        <end position="82"/>
    </location>
</feature>
<dbReference type="AlphaFoldDB" id="A0A1X7RPN0"/>
<gene>
    <name evidence="5" type="ORF">ZT3D7_G4504</name>
</gene>
<evidence type="ECO:0000256" key="3">
    <source>
        <dbReference type="SAM" id="MobiDB-lite"/>
    </source>
</evidence>
<protein>
    <recommendedName>
        <fullName evidence="4">G-patch domain-containing protein</fullName>
    </recommendedName>
</protein>
<evidence type="ECO:0000313" key="5">
    <source>
        <dbReference type="EMBL" id="SMQ49353.1"/>
    </source>
</evidence>
<feature type="region of interest" description="Disordered" evidence="3">
    <location>
        <begin position="1"/>
        <end position="38"/>
    </location>
</feature>
<dbReference type="Pfam" id="PF07842">
    <property type="entry name" value="GCFC"/>
    <property type="match status" value="1"/>
</dbReference>
<dbReference type="InterPro" id="IPR022783">
    <property type="entry name" value="GCFC_dom"/>
</dbReference>
<comment type="similarity">
    <text evidence="1">Belongs to the TFP11/STIP family.</text>
</comment>
<feature type="compositionally biased region" description="Gly residues" evidence="3">
    <location>
        <begin position="20"/>
        <end position="35"/>
    </location>
</feature>
<accession>A0A1X7RPN0</accession>
<dbReference type="Proteomes" id="UP000215127">
    <property type="component" value="Chromosome 3"/>
</dbReference>
<evidence type="ECO:0000259" key="4">
    <source>
        <dbReference type="PROSITE" id="PS50174"/>
    </source>
</evidence>
<feature type="compositionally biased region" description="Basic and acidic residues" evidence="3">
    <location>
        <begin position="80"/>
        <end position="100"/>
    </location>
</feature>
<keyword evidence="2" id="KW-0175">Coiled coil</keyword>
<dbReference type="InterPro" id="IPR000467">
    <property type="entry name" value="G_patch_dom"/>
</dbReference>
<evidence type="ECO:0000256" key="2">
    <source>
        <dbReference type="SAM" id="Coils"/>
    </source>
</evidence>
<dbReference type="GO" id="GO:0003676">
    <property type="term" value="F:nucleic acid binding"/>
    <property type="evidence" value="ECO:0007669"/>
    <property type="project" value="InterPro"/>
</dbReference>
<sequence>MSQKRKFPGGGNGPHKAPKLGGGGAGGAGGGGGGNFSAFAKKMMAKMGHKEGQGLGAGGEGIVNPIEVKLRPQGAGVGAVKERTEQYKAEQKRAAERRGEEYEDSSEEERKARRERKKKSQGGLAPGSGTSTPGGTRKQKTKYKTVADVRAAAPGLDVPLQMLSSIVDATGSQAKMLTSAAGLMTPNGLPTDSEADKIAKRERLELEAFIEAWHGVQEQKVYIEEQAGRHQLEVDQEREEVERLQAVVEAVENLRLSAARGPGDDSGTAWTSLIASLEKLQTEHKQDIEHYGLSEAAIGALSPLFKKRVAEWEPLEDPELLTADLMRVRSLLGLDTKDEVVTARGRAEMDEGYGRSKRQKATTAYEAMVYTIWLPKLRTTITNWEVLNHAPLTTLVNAWRPLLPPFIYSALVDKLIVEKLKAALHVWDPRKRSHHHKHATVKHAEPHTWIFPWLPYLPPYQLDPKASSGLLVDIKRRLREVLDGWDVSSGVLAGLLEWRALLHSELDHVFVRHLLPKLARHLSQHFEVDPSDQDLTPLENVLKWQQHSKVEILARLLVAEFFPKWLSTLHQWLSSEEANFEEVGQWFTWWKQQIPDSLNANADVSKEWEKGTEMINKALDLQDEGVPMSELAAPAAGPARPIAKEISKRLDAQTSATLHPPLAQELAQDFKDIVEAWCAEQDLTLVPLREAHTQTGAPLFRITASANGKGGVVVYLKGDIVWAQKKGDRTIYEPIGLEERLVERAEGNIWAGYSKAGGRIGGTPTYQVAWLQTTRSDTTHDAGRLSADL</sequence>
<dbReference type="Pfam" id="PF01585">
    <property type="entry name" value="G-patch"/>
    <property type="match status" value="1"/>
</dbReference>
<feature type="compositionally biased region" description="Low complexity" evidence="3">
    <location>
        <begin position="127"/>
        <end position="136"/>
    </location>
</feature>
<dbReference type="PANTHER" id="PTHR23329:SF1">
    <property type="entry name" value="TUFTELIN-INTERACTING PROTEIN 11"/>
    <property type="match status" value="1"/>
</dbReference>
<dbReference type="SMART" id="SM00443">
    <property type="entry name" value="G_patch"/>
    <property type="match status" value="1"/>
</dbReference>
<reference evidence="5 6" key="1">
    <citation type="submission" date="2016-06" db="EMBL/GenBank/DDBJ databases">
        <authorList>
            <person name="Kjaerup R.B."/>
            <person name="Dalgaard T.S."/>
            <person name="Juul-Madsen H.R."/>
        </authorList>
    </citation>
    <scope>NUCLEOTIDE SEQUENCE [LARGE SCALE GENOMIC DNA]</scope>
</reference>
<feature type="coiled-coil region" evidence="2">
    <location>
        <begin position="227"/>
        <end position="254"/>
    </location>
</feature>
<dbReference type="PROSITE" id="PS50174">
    <property type="entry name" value="G_PATCH"/>
    <property type="match status" value="1"/>
</dbReference>
<dbReference type="InterPro" id="IPR045211">
    <property type="entry name" value="TFP11/STIP/Ntr1"/>
</dbReference>
<name>A0A1X7RPN0_ZYMT9</name>
<dbReference type="STRING" id="1276538.A0A1X7RPN0"/>
<feature type="region of interest" description="Disordered" evidence="3">
    <location>
        <begin position="72"/>
        <end position="143"/>
    </location>
</feature>
<dbReference type="EMBL" id="LT853694">
    <property type="protein sequence ID" value="SMQ49353.1"/>
    <property type="molecule type" value="Genomic_DNA"/>
</dbReference>
<dbReference type="PANTHER" id="PTHR23329">
    <property type="entry name" value="TUFTELIN-INTERACTING PROTEIN 11-RELATED"/>
    <property type="match status" value="1"/>
</dbReference>
<keyword evidence="6" id="KW-1185">Reference proteome</keyword>
<organism evidence="5 6">
    <name type="scientific">Zymoseptoria tritici (strain ST99CH_3D7)</name>
    <dbReference type="NCBI Taxonomy" id="1276538"/>
    <lineage>
        <taxon>Eukaryota</taxon>
        <taxon>Fungi</taxon>
        <taxon>Dikarya</taxon>
        <taxon>Ascomycota</taxon>
        <taxon>Pezizomycotina</taxon>
        <taxon>Dothideomycetes</taxon>
        <taxon>Dothideomycetidae</taxon>
        <taxon>Mycosphaerellales</taxon>
        <taxon>Mycosphaerellaceae</taxon>
        <taxon>Zymoseptoria</taxon>
    </lineage>
</organism>
<evidence type="ECO:0000256" key="1">
    <source>
        <dbReference type="ARBA" id="ARBA00010900"/>
    </source>
</evidence>
<dbReference type="GO" id="GO:0071008">
    <property type="term" value="C:U2-type post-mRNA release spliceosomal complex"/>
    <property type="evidence" value="ECO:0007669"/>
    <property type="project" value="TreeGrafter"/>
</dbReference>
<dbReference type="GO" id="GO:0000390">
    <property type="term" value="P:spliceosomal complex disassembly"/>
    <property type="evidence" value="ECO:0007669"/>
    <property type="project" value="InterPro"/>
</dbReference>